<protein>
    <recommendedName>
        <fullName evidence="4">Sliding-clamp-loader large subunit</fullName>
        <ecNumber evidence="4">3.6.4.-</ecNumber>
    </recommendedName>
    <alternativeName>
        <fullName evidence="4">Clamp loader gp44 subunit</fullName>
    </alternativeName>
</protein>
<evidence type="ECO:0000256" key="2">
    <source>
        <dbReference type="ARBA" id="ARBA00022741"/>
    </source>
</evidence>
<sequence>MISVNSEEHMFEQKYRPQTIEECILPTIDKQIFLNLIKPGKKLPHLILQSNSPGTGKTTIAYALARESNSEYMFVKGSDCRIDFIRGPMESFATAGSFEGKHKVIIIDEFDRAGLGDAQRHLRSFMEAHSKNCSVIITANNLEGIITPLQSRARVIKFGSPNDTDKLEMMKQMILRCEKICELENIEIKDRKVIAQLVKQNFPDFRKTVNELDIYSSRDGVIDLGILSAITESRGSIKDVIDAIHAKNVKELRKLAIKYAPDYQHFIKQLADELYPLLKPASVIAMYEILGENNKFYGLAANMELHLMHAFASLAVEMVWNA</sequence>
<dbReference type="EMBL" id="KX078569">
    <property type="protein sequence ID" value="ANM46435.1"/>
    <property type="molecule type" value="Genomic_DNA"/>
</dbReference>
<dbReference type="GeneID" id="29059294"/>
<gene>
    <name evidence="6" type="ORF">MP1_gp0038</name>
</gene>
<dbReference type="Proteomes" id="UP000203816">
    <property type="component" value="Segment"/>
</dbReference>
<keyword evidence="7" id="KW-1185">Reference proteome</keyword>
<keyword evidence="4" id="KW-0378">Hydrolase</keyword>
<dbReference type="Pfam" id="PF21328">
    <property type="entry name" value="Gp44_lid"/>
    <property type="match status" value="1"/>
</dbReference>
<comment type="function">
    <text evidence="4">Forms the sliding-clamp-loader together with the small subunit. Functions as an ATPase enzyme. The clamp loader holds the clamp in an open conformation and places it onto the DNA. 4 ATP molecules must bind to the sliding-clamp-loader before the latter can open the sliding clamp. ATP hydrolysis triggers the detachment of the sliding clamp from the sliding-clamp-loader, freeing the sliding clamp to track along DNA.</text>
</comment>
<dbReference type="OrthoDB" id="4962at10239"/>
<dbReference type="EC" id="3.6.4.-" evidence="4"/>
<dbReference type="SMART" id="SM00382">
    <property type="entry name" value="AAA"/>
    <property type="match status" value="1"/>
</dbReference>
<evidence type="ECO:0000256" key="1">
    <source>
        <dbReference type="ARBA" id="ARBA00022705"/>
    </source>
</evidence>
<keyword evidence="3 4" id="KW-0067">ATP-binding</keyword>
<keyword evidence="2 4" id="KW-0547">Nucleotide-binding</keyword>
<evidence type="ECO:0000256" key="3">
    <source>
        <dbReference type="ARBA" id="ARBA00022840"/>
    </source>
</evidence>
<evidence type="ECO:0000259" key="5">
    <source>
        <dbReference type="SMART" id="SM00382"/>
    </source>
</evidence>
<dbReference type="Pfam" id="PF00004">
    <property type="entry name" value="AAA"/>
    <property type="match status" value="1"/>
</dbReference>
<dbReference type="KEGG" id="vg:29059294"/>
<dbReference type="GO" id="GO:0003677">
    <property type="term" value="F:DNA binding"/>
    <property type="evidence" value="ECO:0007669"/>
    <property type="project" value="UniProtKB-UniRule"/>
</dbReference>
<dbReference type="SUPFAM" id="SSF52540">
    <property type="entry name" value="P-loop containing nucleoside triphosphate hydrolases"/>
    <property type="match status" value="1"/>
</dbReference>
<dbReference type="InterPro" id="IPR048817">
    <property type="entry name" value="Gp44_C"/>
</dbReference>
<feature type="domain" description="AAA+ ATPase" evidence="5">
    <location>
        <begin position="42"/>
        <end position="162"/>
    </location>
</feature>
<dbReference type="HAMAP" id="MF_04162">
    <property type="entry name" value="T4_Clamp_Loader_L"/>
    <property type="match status" value="1"/>
</dbReference>
<organism evidence="6 7">
    <name type="scientific">Morganella phage vB_MmoM_MP1</name>
    <dbReference type="NCBI Taxonomy" id="1852628"/>
    <lineage>
        <taxon>Viruses</taxon>
        <taxon>Duplodnaviria</taxon>
        <taxon>Heunggongvirae</taxon>
        <taxon>Uroviricota</taxon>
        <taxon>Caudoviricetes</taxon>
        <taxon>Pantevenvirales</taxon>
        <taxon>Straboviridae</taxon>
        <taxon>Gualtarvirus</taxon>
        <taxon>Gualtarvirus mp1</taxon>
    </lineage>
</organism>
<dbReference type="GO" id="GO:0005524">
    <property type="term" value="F:ATP binding"/>
    <property type="evidence" value="ECO:0007669"/>
    <property type="project" value="UniProtKB-UniRule"/>
</dbReference>
<feature type="binding site" evidence="4">
    <location>
        <position position="206"/>
    </location>
    <ligand>
        <name>ATP</name>
        <dbReference type="ChEBI" id="CHEBI:30616"/>
    </ligand>
</feature>
<reference evidence="6 7" key="1">
    <citation type="submission" date="2016-04" db="EMBL/GenBank/DDBJ databases">
        <title>Comparative genomics of Morganella phages MP1 and MP2 define new clades among the T4 and T7-like Viruses.</title>
        <authorList>
            <person name="Pinto G."/>
            <person name="Oliveira A."/>
            <person name="Malgorzata L."/>
            <person name="Kropinski A."/>
            <person name="Azeredo J."/>
        </authorList>
    </citation>
    <scope>NUCLEOTIDE SEQUENCE [LARGE SCALE GENOMIC DNA]</scope>
</reference>
<dbReference type="GO" id="GO:0039693">
    <property type="term" value="P:viral DNA genome replication"/>
    <property type="evidence" value="ECO:0007669"/>
    <property type="project" value="UniProtKB-UniRule"/>
</dbReference>
<dbReference type="InterPro" id="IPR048815">
    <property type="entry name" value="Gp44_lid"/>
</dbReference>
<dbReference type="Gene3D" id="1.10.8.60">
    <property type="match status" value="1"/>
</dbReference>
<dbReference type="PANTHER" id="PTHR11669:SF20">
    <property type="entry name" value="REPLICATION FACTOR C SUBUNIT 4"/>
    <property type="match status" value="1"/>
</dbReference>
<dbReference type="InterPro" id="IPR003593">
    <property type="entry name" value="AAA+_ATPase"/>
</dbReference>
<feature type="binding site" evidence="4">
    <location>
        <begin position="54"/>
        <end position="59"/>
    </location>
    <ligand>
        <name>ATP</name>
        <dbReference type="ChEBI" id="CHEBI:30616"/>
    </ligand>
</feature>
<dbReference type="InterPro" id="IPR046388">
    <property type="entry name" value="T4_Clamp_Loader_L"/>
</dbReference>
<dbReference type="InterPro" id="IPR050238">
    <property type="entry name" value="DNA_Rep/Repair_Clamp_Loader"/>
</dbReference>
<dbReference type="GO" id="GO:0006281">
    <property type="term" value="P:DNA repair"/>
    <property type="evidence" value="ECO:0007669"/>
    <property type="project" value="TreeGrafter"/>
</dbReference>
<feature type="binding site" evidence="4">
    <location>
        <position position="24"/>
    </location>
    <ligand>
        <name>ATP</name>
        <dbReference type="ChEBI" id="CHEBI:30616"/>
    </ligand>
</feature>
<evidence type="ECO:0000313" key="7">
    <source>
        <dbReference type="Proteomes" id="UP000203816"/>
    </source>
</evidence>
<keyword evidence="1" id="KW-0235">DNA replication</keyword>
<dbReference type="GO" id="GO:0016887">
    <property type="term" value="F:ATP hydrolysis activity"/>
    <property type="evidence" value="ECO:0007669"/>
    <property type="project" value="UniProtKB-UniRule"/>
</dbReference>
<dbReference type="GO" id="GO:0006261">
    <property type="term" value="P:DNA-templated DNA replication"/>
    <property type="evidence" value="ECO:0007669"/>
    <property type="project" value="TreeGrafter"/>
</dbReference>
<dbReference type="Gene3D" id="1.20.272.10">
    <property type="match status" value="1"/>
</dbReference>
<name>A0A192YBE4_9CAUD</name>
<dbReference type="InterPro" id="IPR003959">
    <property type="entry name" value="ATPase_AAA_core"/>
</dbReference>
<comment type="similarity">
    <text evidence="4">Belongs to the Tevenvirinae sliding-clamp-loader large subunit family.</text>
</comment>
<dbReference type="RefSeq" id="YP_009279895.1">
    <property type="nucleotide sequence ID" value="NC_031020.1"/>
</dbReference>
<evidence type="ECO:0000313" key="6">
    <source>
        <dbReference type="EMBL" id="ANM46435.1"/>
    </source>
</evidence>
<dbReference type="GO" id="GO:0003689">
    <property type="term" value="F:DNA clamp loader activity"/>
    <property type="evidence" value="ECO:0007669"/>
    <property type="project" value="UniProtKB-UniRule"/>
</dbReference>
<dbReference type="InterPro" id="IPR027417">
    <property type="entry name" value="P-loop_NTPase"/>
</dbReference>
<proteinExistence type="inferred from homology"/>
<comment type="subunit">
    <text evidence="4">The sliding-clamp-loader consists of 4 large subunits and 1 small subunit. Interacts with the sliding clamp; this interaction allows the sliding-clamp-loader to open the sliding clamp. Part of the replicase complex that includes the DNA polymerase, the polymerase clamp, the clamp loader complex, the single-stranded DNA binding protein, the primase, the helicase and the helicase assembly factor.</text>
</comment>
<accession>A0A192YBE4</accession>
<evidence type="ECO:0000256" key="4">
    <source>
        <dbReference type="HAMAP-Rule" id="MF_04162"/>
    </source>
</evidence>
<keyword evidence="4" id="KW-1194">Viral DNA replication</keyword>
<dbReference type="PANTHER" id="PTHR11669">
    <property type="entry name" value="REPLICATION FACTOR C / DNA POLYMERASE III GAMMA-TAU SUBUNIT"/>
    <property type="match status" value="1"/>
</dbReference>
<dbReference type="Gene3D" id="3.40.50.300">
    <property type="entry name" value="P-loop containing nucleotide triphosphate hydrolases"/>
    <property type="match status" value="1"/>
</dbReference>
<feature type="binding site" evidence="4">
    <location>
        <begin position="12"/>
        <end position="15"/>
    </location>
    <ligand>
        <name>ATP</name>
        <dbReference type="ChEBI" id="CHEBI:30616"/>
    </ligand>
</feature>
<keyword evidence="4" id="KW-0238">DNA-binding</keyword>
<dbReference type="Pfam" id="PF21429">
    <property type="entry name" value="Gp44_C"/>
    <property type="match status" value="1"/>
</dbReference>